<dbReference type="InterPro" id="IPR000160">
    <property type="entry name" value="GGDEF_dom"/>
</dbReference>
<dbReference type="InterPro" id="IPR029787">
    <property type="entry name" value="Nucleotide_cyclase"/>
</dbReference>
<dbReference type="Proteomes" id="UP000295504">
    <property type="component" value="Unassembled WGS sequence"/>
</dbReference>
<dbReference type="PROSITE" id="PS50887">
    <property type="entry name" value="GGDEF"/>
    <property type="match status" value="1"/>
</dbReference>
<dbReference type="CDD" id="cd01949">
    <property type="entry name" value="GGDEF"/>
    <property type="match status" value="1"/>
</dbReference>
<dbReference type="NCBIfam" id="TIGR00254">
    <property type="entry name" value="GGDEF"/>
    <property type="match status" value="1"/>
</dbReference>
<accession>A0A4R2TP53</accession>
<protein>
    <submittedName>
        <fullName evidence="2">Diguanylate cyclase (GGDEF)-like protein</fullName>
    </submittedName>
</protein>
<dbReference type="InterPro" id="IPR050469">
    <property type="entry name" value="Diguanylate_Cyclase"/>
</dbReference>
<gene>
    <name evidence="2" type="ORF">EDD79_10069</name>
</gene>
<comment type="caution">
    <text evidence="2">The sequence shown here is derived from an EMBL/GenBank/DDBJ whole genome shotgun (WGS) entry which is preliminary data.</text>
</comment>
<sequence length="87" mass="9663">MVDVNELKLTNDAFGNEVGDMLLKSISEQLKLGCTNDDIIARVGGDEFVILLPKTSYTDTERIVNRIYKAIEQQKINQVVVSISMGC</sequence>
<reference evidence="2 3" key="1">
    <citation type="submission" date="2019-03" db="EMBL/GenBank/DDBJ databases">
        <title>Genomic Encyclopedia of Type Strains, Phase IV (KMG-IV): sequencing the most valuable type-strain genomes for metagenomic binning, comparative biology and taxonomic classification.</title>
        <authorList>
            <person name="Goeker M."/>
        </authorList>
    </citation>
    <scope>NUCLEOTIDE SEQUENCE [LARGE SCALE GENOMIC DNA]</scope>
    <source>
        <strain evidence="2 3">DSM 100013</strain>
    </source>
</reference>
<dbReference type="Gene3D" id="3.30.70.270">
    <property type="match status" value="1"/>
</dbReference>
<dbReference type="GO" id="GO:0052621">
    <property type="term" value="F:diguanylate cyclase activity"/>
    <property type="evidence" value="ECO:0007669"/>
    <property type="project" value="TreeGrafter"/>
</dbReference>
<feature type="domain" description="GGDEF" evidence="1">
    <location>
        <begin position="1"/>
        <end position="87"/>
    </location>
</feature>
<evidence type="ECO:0000313" key="2">
    <source>
        <dbReference type="EMBL" id="TCQ04606.1"/>
    </source>
</evidence>
<keyword evidence="3" id="KW-1185">Reference proteome</keyword>
<dbReference type="SUPFAM" id="SSF55073">
    <property type="entry name" value="Nucleotide cyclase"/>
    <property type="match status" value="1"/>
</dbReference>
<proteinExistence type="predicted"/>
<dbReference type="AlphaFoldDB" id="A0A4R2TP53"/>
<dbReference type="Pfam" id="PF00990">
    <property type="entry name" value="GGDEF"/>
    <property type="match status" value="1"/>
</dbReference>
<evidence type="ECO:0000259" key="1">
    <source>
        <dbReference type="PROSITE" id="PS50887"/>
    </source>
</evidence>
<organism evidence="2 3">
    <name type="scientific">Serpentinicella alkaliphila</name>
    <dbReference type="NCBI Taxonomy" id="1734049"/>
    <lineage>
        <taxon>Bacteria</taxon>
        <taxon>Bacillati</taxon>
        <taxon>Bacillota</taxon>
        <taxon>Clostridia</taxon>
        <taxon>Peptostreptococcales</taxon>
        <taxon>Natronincolaceae</taxon>
        <taxon>Serpentinicella</taxon>
    </lineage>
</organism>
<dbReference type="PANTHER" id="PTHR45138">
    <property type="entry name" value="REGULATORY COMPONENTS OF SENSORY TRANSDUCTION SYSTEM"/>
    <property type="match status" value="1"/>
</dbReference>
<dbReference type="EMBL" id="SLYC01000006">
    <property type="protein sequence ID" value="TCQ04606.1"/>
    <property type="molecule type" value="Genomic_DNA"/>
</dbReference>
<dbReference type="InterPro" id="IPR043128">
    <property type="entry name" value="Rev_trsase/Diguanyl_cyclase"/>
</dbReference>
<name>A0A4R2TP53_9FIRM</name>
<dbReference type="PANTHER" id="PTHR45138:SF9">
    <property type="entry name" value="DIGUANYLATE CYCLASE DGCM-RELATED"/>
    <property type="match status" value="1"/>
</dbReference>
<evidence type="ECO:0000313" key="3">
    <source>
        <dbReference type="Proteomes" id="UP000295504"/>
    </source>
</evidence>